<organism evidence="5 6">
    <name type="scientific">Jatrophihabitans endophyticus</name>
    <dbReference type="NCBI Taxonomy" id="1206085"/>
    <lineage>
        <taxon>Bacteria</taxon>
        <taxon>Bacillati</taxon>
        <taxon>Actinomycetota</taxon>
        <taxon>Actinomycetes</taxon>
        <taxon>Jatrophihabitantales</taxon>
        <taxon>Jatrophihabitantaceae</taxon>
        <taxon>Jatrophihabitans</taxon>
    </lineage>
</organism>
<proteinExistence type="predicted"/>
<keyword evidence="4" id="KW-0472">Membrane</keyword>
<dbReference type="CDD" id="cd05830">
    <property type="entry name" value="Sortase_E"/>
    <property type="match status" value="1"/>
</dbReference>
<keyword evidence="1" id="KW-0378">Hydrolase</keyword>
<gene>
    <name evidence="5" type="ORF">SAMN05443575_1678</name>
</gene>
<evidence type="ECO:0000256" key="4">
    <source>
        <dbReference type="SAM" id="Phobius"/>
    </source>
</evidence>
<feature type="region of interest" description="Disordered" evidence="3">
    <location>
        <begin position="1"/>
        <end position="20"/>
    </location>
</feature>
<sequence>MDDTMVEDPPPAASPEHTGTSTADKVRFVLRGIGQTLITLGLVVLLFVVYEVWVTNIYARGDNDKIAQKLERTWEDPTLDLPGNRSSTIPLGTGVANIYIPRLGSDYHWTIVEGTGLDELDKGPGHYTRTAMPGQVGNFGVAGHRVGKGEPFLNLDKLRVHDAVVVETRTTWYVYRVLGSAAGSDPQRASARVRIAGGGSVTVPGREIVPPSAGRVLLPVPNHENDRPVERLMTMTTCHPKFTAAKRMIVHAEYAGKYSALDAAKKHVAAMPAPVRALYSEVSG</sequence>
<dbReference type="InterPro" id="IPR005754">
    <property type="entry name" value="Sortase"/>
</dbReference>
<dbReference type="InterPro" id="IPR023365">
    <property type="entry name" value="Sortase_dom-sf"/>
</dbReference>
<evidence type="ECO:0000256" key="1">
    <source>
        <dbReference type="ARBA" id="ARBA00022801"/>
    </source>
</evidence>
<dbReference type="GO" id="GO:0016787">
    <property type="term" value="F:hydrolase activity"/>
    <property type="evidence" value="ECO:0007669"/>
    <property type="project" value="UniProtKB-KW"/>
</dbReference>
<dbReference type="STRING" id="1206085.SAMN05443575_1678"/>
<dbReference type="Gene3D" id="2.40.260.10">
    <property type="entry name" value="Sortase"/>
    <property type="match status" value="1"/>
</dbReference>
<feature type="active site" description="Acyl-thioester intermediate" evidence="2">
    <location>
        <position position="238"/>
    </location>
</feature>
<dbReference type="Pfam" id="PF04203">
    <property type="entry name" value="Sortase"/>
    <property type="match status" value="1"/>
</dbReference>
<dbReference type="Proteomes" id="UP000186132">
    <property type="component" value="Unassembled WGS sequence"/>
</dbReference>
<dbReference type="AlphaFoldDB" id="A0A1M5HXS4"/>
<feature type="active site" description="Proton donor/acceptor" evidence="2">
    <location>
        <position position="144"/>
    </location>
</feature>
<evidence type="ECO:0000313" key="6">
    <source>
        <dbReference type="Proteomes" id="UP000186132"/>
    </source>
</evidence>
<dbReference type="InterPro" id="IPR053465">
    <property type="entry name" value="Sortase_Class_E"/>
</dbReference>
<keyword evidence="6" id="KW-1185">Reference proteome</keyword>
<evidence type="ECO:0000256" key="3">
    <source>
        <dbReference type="SAM" id="MobiDB-lite"/>
    </source>
</evidence>
<accession>A0A1M5HXS4</accession>
<reference evidence="5 6" key="1">
    <citation type="submission" date="2016-11" db="EMBL/GenBank/DDBJ databases">
        <authorList>
            <person name="Jaros S."/>
            <person name="Januszkiewicz K."/>
            <person name="Wedrychowicz H."/>
        </authorList>
    </citation>
    <scope>NUCLEOTIDE SEQUENCE [LARGE SCALE GENOMIC DNA]</scope>
    <source>
        <strain evidence="5 6">DSM 45627</strain>
    </source>
</reference>
<name>A0A1M5HXS4_9ACTN</name>
<feature type="transmembrane region" description="Helical" evidence="4">
    <location>
        <begin position="37"/>
        <end position="59"/>
    </location>
</feature>
<keyword evidence="4" id="KW-0812">Transmembrane</keyword>
<evidence type="ECO:0000256" key="2">
    <source>
        <dbReference type="PIRSR" id="PIRSR605754-1"/>
    </source>
</evidence>
<dbReference type="EMBL" id="FQVU01000002">
    <property type="protein sequence ID" value="SHG20768.1"/>
    <property type="molecule type" value="Genomic_DNA"/>
</dbReference>
<dbReference type="OrthoDB" id="5242879at2"/>
<evidence type="ECO:0000313" key="5">
    <source>
        <dbReference type="EMBL" id="SHG20768.1"/>
    </source>
</evidence>
<dbReference type="RefSeq" id="WP_073388499.1">
    <property type="nucleotide sequence ID" value="NZ_FQVU01000002.1"/>
</dbReference>
<dbReference type="InterPro" id="IPR042003">
    <property type="entry name" value="Sortase_E"/>
</dbReference>
<dbReference type="SUPFAM" id="SSF63817">
    <property type="entry name" value="Sortase"/>
    <property type="match status" value="1"/>
</dbReference>
<dbReference type="NCBIfam" id="NF033747">
    <property type="entry name" value="class_E_sortase"/>
    <property type="match status" value="1"/>
</dbReference>
<keyword evidence="4" id="KW-1133">Transmembrane helix</keyword>
<protein>
    <submittedName>
        <fullName evidence="5">Sortase A</fullName>
    </submittedName>
</protein>